<dbReference type="InterPro" id="IPR028081">
    <property type="entry name" value="Leu-bd"/>
</dbReference>
<dbReference type="CDD" id="cd06345">
    <property type="entry name" value="PBP1_ABC_ligand_binding-like"/>
    <property type="match status" value="1"/>
</dbReference>
<evidence type="ECO:0000313" key="5">
    <source>
        <dbReference type="Proteomes" id="UP000189370"/>
    </source>
</evidence>
<dbReference type="RefSeq" id="WP_076148138.1">
    <property type="nucleotide sequence ID" value="NZ_LWLN01000001.1"/>
</dbReference>
<sequence>MNESTGHGGESNDRTTSRSRRVDRRRLLRATGGVAAGASLAGCLGTYGSIVGGDEVDPVRIGVLAPDPDSDSTGRSIVQGARIAVDELNENDGVLGRDVEMVVGDTNASPTEGRRQYQRLILEEDVDVTVGISTTEVLEPLMDDIAEQETVHLTAGSATTTASENVGSDYDKYKYHFRVGPVNGTNLAEAQLDFLTEKSQSIGWDSIAVLAEDYAWTDGLWNFYRSQLPETDIDVATWKRYPPATEDFSDIYDDVEESGADAVFISTAHTGTAALQDWRPAEREFAFGGIHVPMQLPSYYEATNGACEYAVGYASAVPTAEITSKTPEFVSTYRSKHGGTSPVYTGYIAYDAVKVFADAATRGETVDSTELVGPLEETSFTGTTGTIEFHGQDGPHPHDVIYGEGNVHPVHFQWQETDDGEGEQTVIWPDEHAADGDEYETPDWL</sequence>
<accession>A0A1S8B0P4</accession>
<dbReference type="PANTHER" id="PTHR30483:SF6">
    <property type="entry name" value="PERIPLASMIC BINDING PROTEIN OF ABC TRANSPORTER FOR NATURAL AMINO ACIDS"/>
    <property type="match status" value="1"/>
</dbReference>
<dbReference type="InterPro" id="IPR051010">
    <property type="entry name" value="BCAA_transport"/>
</dbReference>
<proteinExistence type="predicted"/>
<dbReference type="Proteomes" id="UP000189370">
    <property type="component" value="Unassembled WGS sequence"/>
</dbReference>
<dbReference type="EMBL" id="LWLN01000001">
    <property type="protein sequence ID" value="OLZ42603.1"/>
    <property type="molecule type" value="Genomic_DNA"/>
</dbReference>
<protein>
    <submittedName>
        <fullName evidence="4">ABC transporter substrate-binding protein</fullName>
    </submittedName>
</protein>
<comment type="caution">
    <text evidence="4">The sequence shown here is derived from an EMBL/GenBank/DDBJ whole genome shotgun (WGS) entry which is preliminary data.</text>
</comment>
<dbReference type="SUPFAM" id="SSF53822">
    <property type="entry name" value="Periplasmic binding protein-like I"/>
    <property type="match status" value="1"/>
</dbReference>
<reference evidence="5" key="1">
    <citation type="submission" date="2016-04" db="EMBL/GenBank/DDBJ databases">
        <authorList>
            <person name="Chen S.-C."/>
            <person name="Lai M.-C."/>
        </authorList>
    </citation>
    <scope>NUCLEOTIDE SEQUENCE [LARGE SCALE GENOMIC DNA]</scope>
    <source>
        <strain evidence="5">AB14</strain>
    </source>
</reference>
<dbReference type="PANTHER" id="PTHR30483">
    <property type="entry name" value="LEUCINE-SPECIFIC-BINDING PROTEIN"/>
    <property type="match status" value="1"/>
</dbReference>
<dbReference type="PROSITE" id="PS51318">
    <property type="entry name" value="TAT"/>
    <property type="match status" value="1"/>
</dbReference>
<keyword evidence="5" id="KW-1185">Reference proteome</keyword>
<evidence type="ECO:0000256" key="1">
    <source>
        <dbReference type="ARBA" id="ARBA00022729"/>
    </source>
</evidence>
<dbReference type="Gene3D" id="3.40.50.2300">
    <property type="match status" value="2"/>
</dbReference>
<dbReference type="Pfam" id="PF13458">
    <property type="entry name" value="Peripla_BP_6"/>
    <property type="match status" value="1"/>
</dbReference>
<keyword evidence="1" id="KW-0732">Signal</keyword>
<name>A0A1S8B0P4_9EURY</name>
<evidence type="ECO:0000259" key="3">
    <source>
        <dbReference type="Pfam" id="PF13458"/>
    </source>
</evidence>
<dbReference type="STRING" id="301967.A6E15_01780"/>
<evidence type="ECO:0000313" key="4">
    <source>
        <dbReference type="EMBL" id="OLZ42603.1"/>
    </source>
</evidence>
<feature type="domain" description="Leucine-binding protein" evidence="3">
    <location>
        <begin position="58"/>
        <end position="400"/>
    </location>
</feature>
<dbReference type="InterPro" id="IPR006311">
    <property type="entry name" value="TAT_signal"/>
</dbReference>
<feature type="region of interest" description="Disordered" evidence="2">
    <location>
        <begin position="1"/>
        <end position="23"/>
    </location>
</feature>
<dbReference type="OrthoDB" id="200499at2157"/>
<evidence type="ECO:0000256" key="2">
    <source>
        <dbReference type="SAM" id="MobiDB-lite"/>
    </source>
</evidence>
<dbReference type="AlphaFoldDB" id="A0A1S8B0P4"/>
<dbReference type="InterPro" id="IPR028082">
    <property type="entry name" value="Peripla_BP_I"/>
</dbReference>
<gene>
    <name evidence="4" type="ORF">A6E15_01780</name>
</gene>
<organism evidence="4 5">
    <name type="scientific">Natrinema saccharevitans</name>
    <dbReference type="NCBI Taxonomy" id="301967"/>
    <lineage>
        <taxon>Archaea</taxon>
        <taxon>Methanobacteriati</taxon>
        <taxon>Methanobacteriota</taxon>
        <taxon>Stenosarchaea group</taxon>
        <taxon>Halobacteria</taxon>
        <taxon>Halobacteriales</taxon>
        <taxon>Natrialbaceae</taxon>
        <taxon>Natrinema</taxon>
    </lineage>
</organism>